<evidence type="ECO:0000259" key="10">
    <source>
        <dbReference type="Pfam" id="PF00999"/>
    </source>
</evidence>
<keyword evidence="4" id="KW-1003">Cell membrane</keyword>
<evidence type="ECO:0000256" key="3">
    <source>
        <dbReference type="ARBA" id="ARBA00022449"/>
    </source>
</evidence>
<name>A0A177NTB3_9GAMM</name>
<evidence type="ECO:0000256" key="4">
    <source>
        <dbReference type="ARBA" id="ARBA00022475"/>
    </source>
</evidence>
<dbReference type="GO" id="GO:1902600">
    <property type="term" value="P:proton transmembrane transport"/>
    <property type="evidence" value="ECO:0007669"/>
    <property type="project" value="InterPro"/>
</dbReference>
<keyword evidence="6 9" id="KW-1133">Transmembrane helix</keyword>
<dbReference type="AlphaFoldDB" id="A0A177NTB3"/>
<comment type="caution">
    <text evidence="11">The sequence shown here is derived from an EMBL/GenBank/DDBJ whole genome shotgun (WGS) entry which is preliminary data.</text>
</comment>
<feature type="transmembrane region" description="Helical" evidence="9">
    <location>
        <begin position="365"/>
        <end position="385"/>
    </location>
</feature>
<proteinExistence type="predicted"/>
<evidence type="ECO:0000313" key="12">
    <source>
        <dbReference type="Proteomes" id="UP000078476"/>
    </source>
</evidence>
<dbReference type="InterPro" id="IPR006153">
    <property type="entry name" value="Cation/H_exchanger_TM"/>
</dbReference>
<evidence type="ECO:0000256" key="5">
    <source>
        <dbReference type="ARBA" id="ARBA00022692"/>
    </source>
</evidence>
<protein>
    <submittedName>
        <fullName evidence="11">Sodium:proton exchanger</fullName>
    </submittedName>
</protein>
<dbReference type="PANTHER" id="PTHR32507:SF8">
    <property type="entry name" value="CNH1P"/>
    <property type="match status" value="1"/>
</dbReference>
<feature type="transmembrane region" description="Helical" evidence="9">
    <location>
        <begin position="194"/>
        <end position="214"/>
    </location>
</feature>
<evidence type="ECO:0000256" key="1">
    <source>
        <dbReference type="ARBA" id="ARBA00004651"/>
    </source>
</evidence>
<feature type="transmembrane region" description="Helical" evidence="9">
    <location>
        <begin position="89"/>
        <end position="111"/>
    </location>
</feature>
<keyword evidence="12" id="KW-1185">Reference proteome</keyword>
<dbReference type="STRING" id="980561.A1359_03080"/>
<comment type="subcellular location">
    <subcellularLocation>
        <location evidence="1">Cell membrane</location>
        <topology evidence="1">Multi-pass membrane protein</topology>
    </subcellularLocation>
</comment>
<dbReference type="Gene3D" id="1.20.1530.20">
    <property type="match status" value="1"/>
</dbReference>
<feature type="transmembrane region" description="Helical" evidence="9">
    <location>
        <begin position="274"/>
        <end position="292"/>
    </location>
</feature>
<sequence>MIFIAVFLLTVFLYSLVSRRLERTVVTAPIIFTLAGMLLYSLPSVSISDLVLERHGFLWVAEIGLVMTLFTDAAHISFKHLITNRSLPFRLLTTGMLLTILLGAIAAVMVFPGINVWQAGILAAILAPTDAGLGAVIVNSPKVPLRIREALNIEAGLNDGLSVPFLMCFIALVLESSEAASALLSRFMLEQIGYGSLIGFSIGAVGGWLLELACRKKWMAAPLQQLGLVALPLMCVLASEASGASMFIAAYIGGFAVQICFTDAGKHSVEFTETWGQLFDFFVFFLFGVLVAQASTQFDFTHLIYALLSLTLVRMLPVAMALAGSGLSRSTVLFMGWFGPRGLASIVLGLVYLEQELNIPGEATVKLAIMMTVLLSIFAHGFSALPGINIYLKRIAGLHPSAAEFKGIDADDSAG</sequence>
<keyword evidence="3" id="KW-0050">Antiport</keyword>
<dbReference type="RefSeq" id="WP_066977950.1">
    <property type="nucleotide sequence ID" value="NZ_LUUI01000044.1"/>
</dbReference>
<evidence type="ECO:0000256" key="9">
    <source>
        <dbReference type="SAM" id="Phobius"/>
    </source>
</evidence>
<feature type="transmembrane region" description="Helical" evidence="9">
    <location>
        <begin position="117"/>
        <end position="138"/>
    </location>
</feature>
<gene>
    <name evidence="11" type="ORF">A1359_03080</name>
</gene>
<dbReference type="Pfam" id="PF00999">
    <property type="entry name" value="Na_H_Exchanger"/>
    <property type="match status" value="1"/>
</dbReference>
<keyword evidence="8 9" id="KW-0472">Membrane</keyword>
<evidence type="ECO:0000256" key="2">
    <source>
        <dbReference type="ARBA" id="ARBA00022448"/>
    </source>
</evidence>
<evidence type="ECO:0000256" key="7">
    <source>
        <dbReference type="ARBA" id="ARBA00023065"/>
    </source>
</evidence>
<dbReference type="PANTHER" id="PTHR32507">
    <property type="entry name" value="NA(+)/H(+) ANTIPORTER 1"/>
    <property type="match status" value="1"/>
</dbReference>
<keyword evidence="7" id="KW-0406">Ion transport</keyword>
<organism evidence="11 12">
    <name type="scientific">Methylomonas lenta</name>
    <dbReference type="NCBI Taxonomy" id="980561"/>
    <lineage>
        <taxon>Bacteria</taxon>
        <taxon>Pseudomonadati</taxon>
        <taxon>Pseudomonadota</taxon>
        <taxon>Gammaproteobacteria</taxon>
        <taxon>Methylococcales</taxon>
        <taxon>Methylococcaceae</taxon>
        <taxon>Methylomonas</taxon>
    </lineage>
</organism>
<dbReference type="EMBL" id="LUUI01000044">
    <property type="protein sequence ID" value="OAI20523.1"/>
    <property type="molecule type" value="Genomic_DNA"/>
</dbReference>
<dbReference type="Proteomes" id="UP000078476">
    <property type="component" value="Unassembled WGS sequence"/>
</dbReference>
<dbReference type="OrthoDB" id="9810860at2"/>
<feature type="transmembrane region" description="Helical" evidence="9">
    <location>
        <begin position="150"/>
        <end position="174"/>
    </location>
</feature>
<feature type="domain" description="Cation/H+ exchanger transmembrane" evidence="10">
    <location>
        <begin position="9"/>
        <end position="383"/>
    </location>
</feature>
<keyword evidence="2" id="KW-0813">Transport</keyword>
<accession>A0A177NTB3</accession>
<evidence type="ECO:0000256" key="8">
    <source>
        <dbReference type="ARBA" id="ARBA00023136"/>
    </source>
</evidence>
<dbReference type="GO" id="GO:0015297">
    <property type="term" value="F:antiporter activity"/>
    <property type="evidence" value="ECO:0007669"/>
    <property type="project" value="UniProtKB-KW"/>
</dbReference>
<evidence type="ECO:0000256" key="6">
    <source>
        <dbReference type="ARBA" id="ARBA00022989"/>
    </source>
</evidence>
<reference evidence="11 12" key="1">
    <citation type="submission" date="2016-03" db="EMBL/GenBank/DDBJ databases">
        <authorList>
            <person name="Ploux O."/>
        </authorList>
    </citation>
    <scope>NUCLEOTIDE SEQUENCE [LARGE SCALE GENOMIC DNA]</scope>
    <source>
        <strain evidence="11 12">R-45370</strain>
    </source>
</reference>
<feature type="transmembrane region" description="Helical" evidence="9">
    <location>
        <begin position="304"/>
        <end position="326"/>
    </location>
</feature>
<dbReference type="InterPro" id="IPR038770">
    <property type="entry name" value="Na+/solute_symporter_sf"/>
</dbReference>
<dbReference type="GO" id="GO:0005886">
    <property type="term" value="C:plasma membrane"/>
    <property type="evidence" value="ECO:0007669"/>
    <property type="project" value="UniProtKB-SubCell"/>
</dbReference>
<feature type="transmembrane region" description="Helical" evidence="9">
    <location>
        <begin position="332"/>
        <end position="353"/>
    </location>
</feature>
<feature type="transmembrane region" description="Helical" evidence="9">
    <location>
        <begin position="28"/>
        <end position="52"/>
    </location>
</feature>
<evidence type="ECO:0000313" key="11">
    <source>
        <dbReference type="EMBL" id="OAI20523.1"/>
    </source>
</evidence>
<keyword evidence="5 9" id="KW-0812">Transmembrane</keyword>